<dbReference type="SUPFAM" id="SSF109604">
    <property type="entry name" value="HD-domain/PDEase-like"/>
    <property type="match status" value="1"/>
</dbReference>
<gene>
    <name evidence="2" type="ORF">CON65_18725</name>
</gene>
<accession>A0AA91V9M3</accession>
<evidence type="ECO:0000259" key="1">
    <source>
        <dbReference type="SMART" id="SM00471"/>
    </source>
</evidence>
<dbReference type="InterPro" id="IPR003607">
    <property type="entry name" value="HD/PDEase_dom"/>
</dbReference>
<dbReference type="CDD" id="cd00077">
    <property type="entry name" value="HDc"/>
    <property type="match status" value="1"/>
</dbReference>
<comment type="caution">
    <text evidence="2">The sequence shown here is derived from an EMBL/GenBank/DDBJ whole genome shotgun (WGS) entry which is preliminary data.</text>
</comment>
<dbReference type="Pfam" id="PF13328">
    <property type="entry name" value="HD_4"/>
    <property type="match status" value="1"/>
</dbReference>
<dbReference type="EMBL" id="NVOR01000075">
    <property type="protein sequence ID" value="PED81163.1"/>
    <property type="molecule type" value="Genomic_DNA"/>
</dbReference>
<dbReference type="RefSeq" id="WP_097894935.1">
    <property type="nucleotide sequence ID" value="NZ_NVOR01000075.1"/>
</dbReference>
<evidence type="ECO:0000313" key="3">
    <source>
        <dbReference type="Proteomes" id="UP000221020"/>
    </source>
</evidence>
<protein>
    <recommendedName>
        <fullName evidence="1">HD/PDEase domain-containing protein</fullName>
    </recommendedName>
</protein>
<organism evidence="2 3">
    <name type="scientific">Bacillus pseudomycoides</name>
    <dbReference type="NCBI Taxonomy" id="64104"/>
    <lineage>
        <taxon>Bacteria</taxon>
        <taxon>Bacillati</taxon>
        <taxon>Bacillota</taxon>
        <taxon>Bacilli</taxon>
        <taxon>Bacillales</taxon>
        <taxon>Bacillaceae</taxon>
        <taxon>Bacillus</taxon>
        <taxon>Bacillus cereus group</taxon>
    </lineage>
</organism>
<dbReference type="Proteomes" id="UP000221020">
    <property type="component" value="Unassembled WGS sequence"/>
</dbReference>
<dbReference type="SMART" id="SM00471">
    <property type="entry name" value="HDc"/>
    <property type="match status" value="1"/>
</dbReference>
<sequence length="289" mass="33596">MSRLIEKAMQFAAIKHEGQMRKGTNIPYIIHPFGVALILQKAKQRDEVIAAGLLHDTLEDTSTTEAELCEHFGEEVLKLVQAASEPDKSLSWEERKNHTILSLPHRSNEEITLIVADKLHNLRSIQEDVEREEDQVWSRFNRGKRDQSWYYMSILQALKEKKRDIPIIRVFEKETQNLFIGKETLMLKDIDVLFNCTYGIYESQKAKLHERGLIKFAREVSTCSEAIYHSGNIEMITPLANDLQERGVSFQSNSDGPFILLAYLTELKHRMGWSDELFYQYYLRNCSKL</sequence>
<name>A0AA91V9M3_9BACI</name>
<dbReference type="PANTHER" id="PTHR46246:SF1">
    <property type="entry name" value="GUANOSINE-3',5'-BIS(DIPHOSPHATE) 3'-PYROPHOSPHOHYDROLASE MESH1"/>
    <property type="match status" value="1"/>
</dbReference>
<evidence type="ECO:0000313" key="2">
    <source>
        <dbReference type="EMBL" id="PED81163.1"/>
    </source>
</evidence>
<dbReference type="PANTHER" id="PTHR46246">
    <property type="entry name" value="GUANOSINE-3',5'-BIS(DIPHOSPHATE) 3'-PYROPHOSPHOHYDROLASE MESH1"/>
    <property type="match status" value="1"/>
</dbReference>
<reference evidence="2 3" key="1">
    <citation type="submission" date="2017-09" db="EMBL/GenBank/DDBJ databases">
        <title>Large-scale bioinformatics analysis of Bacillus genomes uncovers conserved roles of natural products in bacterial physiology.</title>
        <authorList>
            <consortium name="Agbiome Team Llc"/>
            <person name="Bleich R.M."/>
            <person name="Grubbs K.J."/>
            <person name="Santa Maria K.C."/>
            <person name="Allen S.E."/>
            <person name="Farag S."/>
            <person name="Shank E.A."/>
            <person name="Bowers A."/>
        </authorList>
    </citation>
    <scope>NUCLEOTIDE SEQUENCE [LARGE SCALE GENOMIC DNA]</scope>
    <source>
        <strain evidence="2 3">AFS092012</strain>
    </source>
</reference>
<dbReference type="InterPro" id="IPR052194">
    <property type="entry name" value="MESH1"/>
</dbReference>
<proteinExistence type="predicted"/>
<dbReference type="Gene3D" id="1.10.3210.10">
    <property type="entry name" value="Hypothetical protein af1432"/>
    <property type="match status" value="1"/>
</dbReference>
<dbReference type="AlphaFoldDB" id="A0AA91V9M3"/>
<dbReference type="GO" id="GO:0008893">
    <property type="term" value="F:guanosine-3',5'-bis(diphosphate) 3'-diphosphatase activity"/>
    <property type="evidence" value="ECO:0007669"/>
    <property type="project" value="TreeGrafter"/>
</dbReference>
<feature type="domain" description="HD/PDEase" evidence="1">
    <location>
        <begin position="24"/>
        <end position="131"/>
    </location>
</feature>